<dbReference type="GO" id="GO:0032196">
    <property type="term" value="P:transposition"/>
    <property type="evidence" value="ECO:0007669"/>
    <property type="project" value="UniProtKB-KW"/>
</dbReference>
<keyword evidence="4" id="KW-0862">Zinc</keyword>
<keyword evidence="2" id="KW-0815">Transposition</keyword>
<evidence type="ECO:0000256" key="1">
    <source>
        <dbReference type="ARBA" id="ARBA00008761"/>
    </source>
</evidence>
<dbReference type="Pfam" id="PF01385">
    <property type="entry name" value="OrfB_IS605"/>
    <property type="match status" value="1"/>
</dbReference>
<evidence type="ECO:0000256" key="2">
    <source>
        <dbReference type="ARBA" id="ARBA00022578"/>
    </source>
</evidence>
<dbReference type="GO" id="GO:0046872">
    <property type="term" value="F:metal ion binding"/>
    <property type="evidence" value="ECO:0007669"/>
    <property type="project" value="UniProtKB-KW"/>
</dbReference>
<dbReference type="Pfam" id="PF12323">
    <property type="entry name" value="HTH_OrfB_IS605"/>
    <property type="match status" value="1"/>
</dbReference>
<comment type="similarity">
    <text evidence="1">In the C-terminal section; belongs to the transposase 35 family.</text>
</comment>
<evidence type="ECO:0000313" key="11">
    <source>
        <dbReference type="EMBL" id="SDW90557.1"/>
    </source>
</evidence>
<name>A0A1H2XCK9_9PSEU</name>
<evidence type="ECO:0000313" key="12">
    <source>
        <dbReference type="Proteomes" id="UP000199529"/>
    </source>
</evidence>
<feature type="domain" description="Cas12f1-like TNB" evidence="9">
    <location>
        <begin position="441"/>
        <end position="504"/>
    </location>
</feature>
<dbReference type="EMBL" id="FNOK01000006">
    <property type="protein sequence ID" value="SDW90557.1"/>
    <property type="molecule type" value="Genomic_DNA"/>
</dbReference>
<dbReference type="Pfam" id="PF07282">
    <property type="entry name" value="Cas12f1-like_TNB"/>
    <property type="match status" value="1"/>
</dbReference>
<protein>
    <submittedName>
        <fullName evidence="11">Transposase</fullName>
    </submittedName>
</protein>
<evidence type="ECO:0000259" key="8">
    <source>
        <dbReference type="Pfam" id="PF01385"/>
    </source>
</evidence>
<keyword evidence="3" id="KW-0479">Metal-binding</keyword>
<dbReference type="InterPro" id="IPR010095">
    <property type="entry name" value="Cas12f1-like_TNB"/>
</dbReference>
<accession>A0A1H2XCK9</accession>
<feature type="region of interest" description="Disordered" evidence="7">
    <location>
        <begin position="1"/>
        <end position="20"/>
    </location>
</feature>
<proteinExistence type="inferred from homology"/>
<dbReference type="InterPro" id="IPR001959">
    <property type="entry name" value="Transposase"/>
</dbReference>
<dbReference type="PANTHER" id="PTHR47756">
    <property type="entry name" value="BLL6612 PROTEIN-RELATED"/>
    <property type="match status" value="1"/>
</dbReference>
<dbReference type="GO" id="GO:0003677">
    <property type="term" value="F:DNA binding"/>
    <property type="evidence" value="ECO:0007669"/>
    <property type="project" value="UniProtKB-KW"/>
</dbReference>
<keyword evidence="5" id="KW-0238">DNA-binding</keyword>
<dbReference type="PANTHER" id="PTHR47756:SF2">
    <property type="entry name" value="BLL6612 PROTEIN"/>
    <property type="match status" value="1"/>
</dbReference>
<evidence type="ECO:0000256" key="7">
    <source>
        <dbReference type="SAM" id="MobiDB-lite"/>
    </source>
</evidence>
<feature type="region of interest" description="Disordered" evidence="7">
    <location>
        <begin position="25"/>
        <end position="53"/>
    </location>
</feature>
<dbReference type="NCBIfam" id="NF040570">
    <property type="entry name" value="guided_TnpB"/>
    <property type="match status" value="1"/>
</dbReference>
<evidence type="ECO:0000256" key="5">
    <source>
        <dbReference type="ARBA" id="ARBA00023125"/>
    </source>
</evidence>
<keyword evidence="6" id="KW-0233">DNA recombination</keyword>
<evidence type="ECO:0000256" key="6">
    <source>
        <dbReference type="ARBA" id="ARBA00023172"/>
    </source>
</evidence>
<feature type="domain" description="Transposase putative helix-turn-helix" evidence="10">
    <location>
        <begin position="120"/>
        <end position="153"/>
    </location>
</feature>
<dbReference type="InterPro" id="IPR021027">
    <property type="entry name" value="Transposase_put_HTH"/>
</dbReference>
<sequence length="541" mass="60458">MAVGGPAAESGGLDHHHARNRAVDRLRREASREDRHAQAALLHARDEPEQEGPVHDDRLRLIFTCCHPALSTGAQVALTLRLLGGRLVRAKGKIRAAGVPYRAPDRLRVAVSVQCVIMARFRMYPSARQEQVMLAHCAHARYVWNLAVEQHSHWNPGRQPGPGFAEQCRQLTEARVDNEWLRQGNVDVQQQALKDFAQARARMFGSGFGAPTWRKKYRHEGFRAIGTDRVPALNLDGTPVLNRKGKQVMSRSVVVHKLNKNWAQVKVPGCGWVRFRLTRSRLPDAKTFRVTYRNGQWHVAFAVIPDPINAPGNGRMVGIDRGVTITAQLSDGRSLNCPQLSSKERAKLRKYEHRAARAPKGSDTKRAEYAKVAAIKAREANRRKDWCEKTSTMLAKSFDTIRFEKLNIRNMTRSARGTVEQPGRNVRQKAGLNRSILAQGWGLLRQRTEHKAPGRVHEVPAPYTSLRCSDCGWIDKNSRKSQAEFVCDACGFTCNADLNASYNVAAGQDNTRCPLLVRVGAGGTTPRVGSKSVREPQLSLW</sequence>
<gene>
    <name evidence="11" type="ORF">SAMN05216215_100638</name>
</gene>
<feature type="domain" description="Probable transposase IS891/IS1136/IS1341" evidence="8">
    <location>
        <begin position="305"/>
        <end position="414"/>
    </location>
</feature>
<dbReference type="GO" id="GO:0006310">
    <property type="term" value="P:DNA recombination"/>
    <property type="evidence" value="ECO:0007669"/>
    <property type="project" value="UniProtKB-KW"/>
</dbReference>
<dbReference type="STRING" id="418495.SAMN05216215_100638"/>
<evidence type="ECO:0000259" key="10">
    <source>
        <dbReference type="Pfam" id="PF12323"/>
    </source>
</evidence>
<dbReference type="AlphaFoldDB" id="A0A1H2XCK9"/>
<reference evidence="12" key="1">
    <citation type="submission" date="2016-10" db="EMBL/GenBank/DDBJ databases">
        <authorList>
            <person name="Varghese N."/>
            <person name="Submissions S."/>
        </authorList>
    </citation>
    <scope>NUCLEOTIDE SEQUENCE [LARGE SCALE GENOMIC DNA]</scope>
    <source>
        <strain evidence="12">CGMCC 4.3530</strain>
    </source>
</reference>
<organism evidence="11 12">
    <name type="scientific">Saccharopolyspora shandongensis</name>
    <dbReference type="NCBI Taxonomy" id="418495"/>
    <lineage>
        <taxon>Bacteria</taxon>
        <taxon>Bacillati</taxon>
        <taxon>Actinomycetota</taxon>
        <taxon>Actinomycetes</taxon>
        <taxon>Pseudonocardiales</taxon>
        <taxon>Pseudonocardiaceae</taxon>
        <taxon>Saccharopolyspora</taxon>
    </lineage>
</organism>
<dbReference type="Proteomes" id="UP000199529">
    <property type="component" value="Unassembled WGS sequence"/>
</dbReference>
<evidence type="ECO:0000256" key="4">
    <source>
        <dbReference type="ARBA" id="ARBA00022833"/>
    </source>
</evidence>
<evidence type="ECO:0000259" key="9">
    <source>
        <dbReference type="Pfam" id="PF07282"/>
    </source>
</evidence>
<keyword evidence="12" id="KW-1185">Reference proteome</keyword>
<evidence type="ECO:0000256" key="3">
    <source>
        <dbReference type="ARBA" id="ARBA00022723"/>
    </source>
</evidence>